<name>A0A644TCE6_9ZZZZ</name>
<reference evidence="1" key="1">
    <citation type="submission" date="2019-08" db="EMBL/GenBank/DDBJ databases">
        <authorList>
            <person name="Kucharzyk K."/>
            <person name="Murdoch R.W."/>
            <person name="Higgins S."/>
            <person name="Loffler F."/>
        </authorList>
    </citation>
    <scope>NUCLEOTIDE SEQUENCE</scope>
</reference>
<dbReference type="SUPFAM" id="SSF53448">
    <property type="entry name" value="Nucleotide-diphospho-sugar transferases"/>
    <property type="match status" value="1"/>
</dbReference>
<organism evidence="1">
    <name type="scientific">bioreactor metagenome</name>
    <dbReference type="NCBI Taxonomy" id="1076179"/>
    <lineage>
        <taxon>unclassified sequences</taxon>
        <taxon>metagenomes</taxon>
        <taxon>ecological metagenomes</taxon>
    </lineage>
</organism>
<dbReference type="InterPro" id="IPR029044">
    <property type="entry name" value="Nucleotide-diphossugar_trans"/>
</dbReference>
<dbReference type="EMBL" id="VSSQ01000025">
    <property type="protein sequence ID" value="MPL64550.1"/>
    <property type="molecule type" value="Genomic_DNA"/>
</dbReference>
<accession>A0A644TCE6</accession>
<sequence>MKLLILAAGLGSRFGGPKQLAAVGPSGESLPEYNIFDALRAGYSSVVFLIRRGMEKDIRATLLSRLPGDIKVELAFQDPEAFVPDSLKQPIREIARQKPWGTAQALLCCRSVLRDDPFVVINGDDFYGRTGFAMIRQFFGAGRGKAIPEFCLTGYKLSGVVPPKGKVSRAVCSLDSNGCLTEIREHKAIERRNGRFVSIGPHSEEQTLAPELLVSMNMWGLGPQVFPWIEELFAEFLADPGHWASSEFYLPEAVGTIVERGWASFKVLPVRERYFGLTNPEDLADARAEALERSRNGEYPSPLWGGKPEGAGI</sequence>
<gene>
    <name evidence="1" type="ORF">SDC9_10205</name>
</gene>
<dbReference type="AlphaFoldDB" id="A0A644TCE6"/>
<comment type="caution">
    <text evidence="1">The sequence shown here is derived from an EMBL/GenBank/DDBJ whole genome shotgun (WGS) entry which is preliminary data.</text>
</comment>
<dbReference type="Gene3D" id="3.90.550.10">
    <property type="entry name" value="Spore Coat Polysaccharide Biosynthesis Protein SpsA, Chain A"/>
    <property type="match status" value="1"/>
</dbReference>
<evidence type="ECO:0000313" key="1">
    <source>
        <dbReference type="EMBL" id="MPL64550.1"/>
    </source>
</evidence>
<protein>
    <recommendedName>
        <fullName evidence="2">MobA-like NTP transferase domain-containing protein</fullName>
    </recommendedName>
</protein>
<evidence type="ECO:0008006" key="2">
    <source>
        <dbReference type="Google" id="ProtNLM"/>
    </source>
</evidence>
<proteinExistence type="predicted"/>